<feature type="domain" description="RRM" evidence="5">
    <location>
        <begin position="369"/>
        <end position="446"/>
    </location>
</feature>
<dbReference type="SUPFAM" id="SSF54928">
    <property type="entry name" value="RNA-binding domain, RBD"/>
    <property type="match status" value="1"/>
</dbReference>
<reference evidence="6 7" key="1">
    <citation type="journal article" date="2011" name="J. Gen. Appl. Microbiol.">
        <title>Draft genome sequencing of the enigmatic yeast Saitoella complicata.</title>
        <authorList>
            <person name="Nishida H."/>
            <person name="Hamamoto M."/>
            <person name="Sugiyama J."/>
        </authorList>
    </citation>
    <scope>NUCLEOTIDE SEQUENCE [LARGE SCALE GENOMIC DNA]</scope>
    <source>
        <strain evidence="6 7">NRRL Y-17804</strain>
    </source>
</reference>
<proteinExistence type="predicted"/>
<dbReference type="InterPro" id="IPR035979">
    <property type="entry name" value="RBD_domain_sf"/>
</dbReference>
<feature type="region of interest" description="Disordered" evidence="4">
    <location>
        <begin position="272"/>
        <end position="304"/>
    </location>
</feature>
<keyword evidence="1" id="KW-0597">Phosphoprotein</keyword>
<dbReference type="PROSITE" id="PS50102">
    <property type="entry name" value="RRM"/>
    <property type="match status" value="1"/>
</dbReference>
<reference evidence="6 7" key="3">
    <citation type="journal article" date="2015" name="Genome Announc.">
        <title>Draft Genome Sequence of the Archiascomycetous Yeast Saitoella complicata.</title>
        <authorList>
            <person name="Yamauchi K."/>
            <person name="Kondo S."/>
            <person name="Hamamoto M."/>
            <person name="Takahashi Y."/>
            <person name="Ogura Y."/>
            <person name="Hayashi T."/>
            <person name="Nishida H."/>
        </authorList>
    </citation>
    <scope>NUCLEOTIDE SEQUENCE [LARGE SCALE GENOMIC DNA]</scope>
    <source>
        <strain evidence="6 7">NRRL Y-17804</strain>
    </source>
</reference>
<dbReference type="STRING" id="698492.A0A0E9NPE7"/>
<evidence type="ECO:0000256" key="4">
    <source>
        <dbReference type="SAM" id="MobiDB-lite"/>
    </source>
</evidence>
<sequence length="528" mass="55992">MSSSSTLQASAFARDDLPGSPPEIFPTSDLSSRILSDGLGSISPRYAAIRITTGLPKDITLREFRLIFMFASEFMGAELARFNDQIHGIVRFRTGQAAIDALNHLQARKIDCEDPAADEVRVELLQVSPPVAANGHHPHAHRTHSDEALPFPASSTFSPPRAPFAALSSSNSSTTSNAAKPRSAFDAFYSVPSSQQRNSTSGMTLGGLPNNSYSANVDHLSNSDNFFSEVFGPSSPRSERPFYGTGKNLLLESATFDDEEEDLVKDPLGYLSKSGNAGSASAPWGESISSRMSSSVGSSMPPLSSPPVSRFSALNVNTGSMPPPAGPSTVGIPPMSPTSTQNYLQNHFPNYPGRPPIILNPADQNPPCNTLYVGNLPPNTSEDELKALFSRQRGYKRLCFRTKAQGPMCFVEFEDVRWATKALMELYGNPLSNSVKGGIRLSFSKNPLGVRSNSISNPNNMSGPMAMANHPSAFSTAMHAPPGLTSPPSGGVALNQASPPQQPAATGPTGIFGHGGIGGVHGGLIYGK</sequence>
<evidence type="ECO:0000313" key="7">
    <source>
        <dbReference type="Proteomes" id="UP000033140"/>
    </source>
</evidence>
<accession>A0A0E9NPE7</accession>
<dbReference type="GO" id="GO:0003723">
    <property type="term" value="F:RNA binding"/>
    <property type="evidence" value="ECO:0007669"/>
    <property type="project" value="UniProtKB-UniRule"/>
</dbReference>
<dbReference type="EMBL" id="BACD03000048">
    <property type="protein sequence ID" value="GAO51546.1"/>
    <property type="molecule type" value="Genomic_DNA"/>
</dbReference>
<reference evidence="6 7" key="2">
    <citation type="journal article" date="2014" name="J. Gen. Appl. Microbiol.">
        <title>The early diverging ascomycetous budding yeast Saitoella complicata has three histone deacetylases belonging to the Clr6, Hos2, and Rpd3 lineages.</title>
        <authorList>
            <person name="Nishida H."/>
            <person name="Matsumoto T."/>
            <person name="Kondo S."/>
            <person name="Hamamoto M."/>
            <person name="Yoshikawa H."/>
        </authorList>
    </citation>
    <scope>NUCLEOTIDE SEQUENCE [LARGE SCALE GENOMIC DNA]</scope>
    <source>
        <strain evidence="6 7">NRRL Y-17804</strain>
    </source>
</reference>
<feature type="compositionally biased region" description="Low complexity" evidence="4">
    <location>
        <begin position="287"/>
        <end position="304"/>
    </location>
</feature>
<dbReference type="OrthoDB" id="431169at2759"/>
<comment type="caution">
    <text evidence="6">The sequence shown here is derived from an EMBL/GenBank/DDBJ whole genome shotgun (WGS) entry which is preliminary data.</text>
</comment>
<evidence type="ECO:0000313" key="6">
    <source>
        <dbReference type="EMBL" id="GAO51546.1"/>
    </source>
</evidence>
<dbReference type="Proteomes" id="UP000033140">
    <property type="component" value="Unassembled WGS sequence"/>
</dbReference>
<feature type="region of interest" description="Disordered" evidence="4">
    <location>
        <begin position="131"/>
        <end position="156"/>
    </location>
</feature>
<feature type="region of interest" description="Disordered" evidence="4">
    <location>
        <begin position="468"/>
        <end position="507"/>
    </location>
</feature>
<dbReference type="AlphaFoldDB" id="A0A0E9NPE7"/>
<evidence type="ECO:0000259" key="5">
    <source>
        <dbReference type="PROSITE" id="PS50102"/>
    </source>
</evidence>
<name>A0A0E9NPE7_SAICN</name>
<keyword evidence="2 3" id="KW-0694">RNA-binding</keyword>
<gene>
    <name evidence="6" type="ORF">G7K_5645-t1</name>
</gene>
<dbReference type="FunFam" id="3.30.70.330:FF:000089">
    <property type="entry name" value="RNA binding protein"/>
    <property type="match status" value="1"/>
</dbReference>
<keyword evidence="7" id="KW-1185">Reference proteome</keyword>
<evidence type="ECO:0000256" key="2">
    <source>
        <dbReference type="ARBA" id="ARBA00022884"/>
    </source>
</evidence>
<dbReference type="RefSeq" id="XP_019026095.1">
    <property type="nucleotide sequence ID" value="XM_019166715.1"/>
</dbReference>
<dbReference type="PANTHER" id="PTHR10501">
    <property type="entry name" value="U1 SMALL NUCLEAR RIBONUCLEOPROTEIN A/U2 SMALL NUCLEAR RIBONUCLEOPROTEIN B"/>
    <property type="match status" value="1"/>
</dbReference>
<protein>
    <recommendedName>
        <fullName evidence="5">RRM domain-containing protein</fullName>
    </recommendedName>
</protein>
<feature type="region of interest" description="Disordered" evidence="4">
    <location>
        <begin position="1"/>
        <end position="22"/>
    </location>
</feature>
<dbReference type="InterPro" id="IPR012677">
    <property type="entry name" value="Nucleotide-bd_a/b_plait_sf"/>
</dbReference>
<organism evidence="6 7">
    <name type="scientific">Saitoella complicata (strain BCRC 22490 / CBS 7301 / JCM 7358 / NBRC 10748 / NRRL Y-17804)</name>
    <dbReference type="NCBI Taxonomy" id="698492"/>
    <lineage>
        <taxon>Eukaryota</taxon>
        <taxon>Fungi</taxon>
        <taxon>Dikarya</taxon>
        <taxon>Ascomycota</taxon>
        <taxon>Taphrinomycotina</taxon>
        <taxon>Taphrinomycotina incertae sedis</taxon>
        <taxon>Saitoella</taxon>
    </lineage>
</organism>
<evidence type="ECO:0000256" key="1">
    <source>
        <dbReference type="ARBA" id="ARBA00022553"/>
    </source>
</evidence>
<dbReference type="Gene3D" id="3.30.70.330">
    <property type="match status" value="2"/>
</dbReference>
<dbReference type="Pfam" id="PF00076">
    <property type="entry name" value="RRM_1"/>
    <property type="match status" value="1"/>
</dbReference>
<evidence type="ECO:0000256" key="3">
    <source>
        <dbReference type="PROSITE-ProRule" id="PRU00176"/>
    </source>
</evidence>
<dbReference type="OMA" id="KAQGPMC"/>
<dbReference type="InterPro" id="IPR000504">
    <property type="entry name" value="RRM_dom"/>
</dbReference>
<dbReference type="CDD" id="cd12245">
    <property type="entry name" value="RRM_scw1_like"/>
    <property type="match status" value="1"/>
</dbReference>
<dbReference type="SMART" id="SM00360">
    <property type="entry name" value="RRM"/>
    <property type="match status" value="1"/>
</dbReference>